<sequence>MESLPNELLIQIASFLDRDAPSVIKIFHEPSTDLTISEDQPLKALSRVSWRWRKIVIPILFRFARLELDRDPQWVPIDAKLLDNMQSNIGTLSTHEMQIYLSMRNKLKTSTFSAFDKDFDDLLVELCRIQDGDHFLRSAPFTQWLPHLPKTFDAFSQFVSDYGLKKHIQSLVVFTDKEYELQHVARADGSLYYAVSNLWNQIFSALDPPRFVVAAPPATLAGLLDSSMLSADVWAFEMKCHYLELCQPGSGEFRRHVEDCDRQHGHSLIHLRPWTHIRYNEGPSITAYSTYEFHLKQSPKILYLLLARLCKEAQDCCNIRSFSFIAVFPLSTNVVTTLRALQKVRTLRSVHFQLAPGEENKLIDEPWRVGRAQLSDLWLEWNGSYSAIARFLRLYEFQEEGEFMSSDCNLHYLADNVDEKLESLRESGIAWTKTGTGKWKRES</sequence>
<dbReference type="AlphaFoldDB" id="A0A8E2JF93"/>
<protein>
    <recommendedName>
        <fullName evidence="3">F-box domain-containing protein</fullName>
    </recommendedName>
</protein>
<reference evidence="1 2" key="1">
    <citation type="journal article" date="2016" name="Nat. Commun.">
        <title>Ectomycorrhizal ecology is imprinted in the genome of the dominant symbiotic fungus Cenococcum geophilum.</title>
        <authorList>
            <consortium name="DOE Joint Genome Institute"/>
            <person name="Peter M."/>
            <person name="Kohler A."/>
            <person name="Ohm R.A."/>
            <person name="Kuo A."/>
            <person name="Krutzmann J."/>
            <person name="Morin E."/>
            <person name="Arend M."/>
            <person name="Barry K.W."/>
            <person name="Binder M."/>
            <person name="Choi C."/>
            <person name="Clum A."/>
            <person name="Copeland A."/>
            <person name="Grisel N."/>
            <person name="Haridas S."/>
            <person name="Kipfer T."/>
            <person name="LaButti K."/>
            <person name="Lindquist E."/>
            <person name="Lipzen A."/>
            <person name="Maire R."/>
            <person name="Meier B."/>
            <person name="Mihaltcheva S."/>
            <person name="Molinier V."/>
            <person name="Murat C."/>
            <person name="Poggeler S."/>
            <person name="Quandt C.A."/>
            <person name="Sperisen C."/>
            <person name="Tritt A."/>
            <person name="Tisserant E."/>
            <person name="Crous P.W."/>
            <person name="Henrissat B."/>
            <person name="Nehls U."/>
            <person name="Egli S."/>
            <person name="Spatafora J.W."/>
            <person name="Grigoriev I.V."/>
            <person name="Martin F.M."/>
        </authorList>
    </citation>
    <scope>NUCLEOTIDE SEQUENCE [LARGE SCALE GENOMIC DNA]</scope>
    <source>
        <strain evidence="1 2">CBS 459.81</strain>
    </source>
</reference>
<name>A0A8E2JF93_9PEZI</name>
<evidence type="ECO:0000313" key="2">
    <source>
        <dbReference type="Proteomes" id="UP000250266"/>
    </source>
</evidence>
<evidence type="ECO:0008006" key="3">
    <source>
        <dbReference type="Google" id="ProtNLM"/>
    </source>
</evidence>
<keyword evidence="2" id="KW-1185">Reference proteome</keyword>
<dbReference type="Proteomes" id="UP000250266">
    <property type="component" value="Unassembled WGS sequence"/>
</dbReference>
<evidence type="ECO:0000313" key="1">
    <source>
        <dbReference type="EMBL" id="OCK80480.1"/>
    </source>
</evidence>
<accession>A0A8E2JF93</accession>
<proteinExistence type="predicted"/>
<gene>
    <name evidence="1" type="ORF">K432DRAFT_328158</name>
</gene>
<organism evidence="1 2">
    <name type="scientific">Lepidopterella palustris CBS 459.81</name>
    <dbReference type="NCBI Taxonomy" id="1314670"/>
    <lineage>
        <taxon>Eukaryota</taxon>
        <taxon>Fungi</taxon>
        <taxon>Dikarya</taxon>
        <taxon>Ascomycota</taxon>
        <taxon>Pezizomycotina</taxon>
        <taxon>Dothideomycetes</taxon>
        <taxon>Pleosporomycetidae</taxon>
        <taxon>Mytilinidiales</taxon>
        <taxon>Argynnaceae</taxon>
        <taxon>Lepidopterella</taxon>
    </lineage>
</organism>
<dbReference type="OrthoDB" id="5296720at2759"/>
<dbReference type="EMBL" id="KV744957">
    <property type="protein sequence ID" value="OCK80480.1"/>
    <property type="molecule type" value="Genomic_DNA"/>
</dbReference>